<dbReference type="InterPro" id="IPR002797">
    <property type="entry name" value="Polysacc_synth"/>
</dbReference>
<feature type="transmembrane region" description="Helical" evidence="6">
    <location>
        <begin position="66"/>
        <end position="87"/>
    </location>
</feature>
<keyword evidence="3 6" id="KW-0812">Transmembrane</keyword>
<feature type="transmembrane region" description="Helical" evidence="6">
    <location>
        <begin position="123"/>
        <end position="147"/>
    </location>
</feature>
<dbReference type="PANTHER" id="PTHR30250:SF11">
    <property type="entry name" value="O-ANTIGEN TRANSPORTER-RELATED"/>
    <property type="match status" value="1"/>
</dbReference>
<name>A0A9D1UHZ9_9BACT</name>
<evidence type="ECO:0000256" key="3">
    <source>
        <dbReference type="ARBA" id="ARBA00022692"/>
    </source>
</evidence>
<gene>
    <name evidence="7" type="ORF">IAC47_07580</name>
</gene>
<evidence type="ECO:0000256" key="4">
    <source>
        <dbReference type="ARBA" id="ARBA00022989"/>
    </source>
</evidence>
<evidence type="ECO:0000313" key="7">
    <source>
        <dbReference type="EMBL" id="HIW88108.1"/>
    </source>
</evidence>
<accession>A0A9D1UHZ9</accession>
<proteinExistence type="predicted"/>
<dbReference type="InterPro" id="IPR050833">
    <property type="entry name" value="Poly_Biosynth_Transport"/>
</dbReference>
<dbReference type="Pfam" id="PF01943">
    <property type="entry name" value="Polysacc_synt"/>
    <property type="match status" value="1"/>
</dbReference>
<feature type="transmembrane region" description="Helical" evidence="6">
    <location>
        <begin position="159"/>
        <end position="178"/>
    </location>
</feature>
<dbReference type="GO" id="GO:0005886">
    <property type="term" value="C:plasma membrane"/>
    <property type="evidence" value="ECO:0007669"/>
    <property type="project" value="UniProtKB-SubCell"/>
</dbReference>
<comment type="caution">
    <text evidence="7">The sequence shown here is derived from an EMBL/GenBank/DDBJ whole genome shotgun (WGS) entry which is preliminary data.</text>
</comment>
<evidence type="ECO:0000256" key="2">
    <source>
        <dbReference type="ARBA" id="ARBA00022475"/>
    </source>
</evidence>
<protein>
    <submittedName>
        <fullName evidence="7">Oligosaccharide flippase family protein</fullName>
    </submittedName>
</protein>
<reference evidence="7" key="2">
    <citation type="submission" date="2021-04" db="EMBL/GenBank/DDBJ databases">
        <authorList>
            <person name="Gilroy R."/>
        </authorList>
    </citation>
    <scope>NUCLEOTIDE SEQUENCE</scope>
    <source>
        <strain evidence="7">Gambia16-930</strain>
    </source>
</reference>
<sequence length="308" mass="34819">MTYDERKEEVRHCFLLRIHSLPVMFKDIVHTLFAKFSSALLGFATIVLVSHALGAQGKGEQAIMVYNIYVLLLFFTLVGNSTLVYLYPRNRFKDIIVPSFLWIGLLSFALVMFFIVFDSMAPKYILVCIPVAVLAAISEINQFILLGQQRIKQANRLKMIYPLVSFAYIGILFVFNAFDSVWDCMAGISLAYVCSLFYGMYLLKEDYGRLGWLNKGELSGSFRMLFRFGATKQIGSIAQSLNYRLSFYLISFYCGDRLLGVYSNGASLGEAVMLFGTSLALVQYSVLSNLKGEKDSKSLSWKMVKINT</sequence>
<feature type="transmembrane region" description="Helical" evidence="6">
    <location>
        <begin position="184"/>
        <end position="203"/>
    </location>
</feature>
<evidence type="ECO:0000256" key="6">
    <source>
        <dbReference type="SAM" id="Phobius"/>
    </source>
</evidence>
<reference evidence="7" key="1">
    <citation type="journal article" date="2021" name="PeerJ">
        <title>Extensive microbial diversity within the chicken gut microbiome revealed by metagenomics and culture.</title>
        <authorList>
            <person name="Gilroy R."/>
            <person name="Ravi A."/>
            <person name="Getino M."/>
            <person name="Pursley I."/>
            <person name="Horton D.L."/>
            <person name="Alikhan N.F."/>
            <person name="Baker D."/>
            <person name="Gharbi K."/>
            <person name="Hall N."/>
            <person name="Watson M."/>
            <person name="Adriaenssens E.M."/>
            <person name="Foster-Nyarko E."/>
            <person name="Jarju S."/>
            <person name="Secka A."/>
            <person name="Antonio M."/>
            <person name="Oren A."/>
            <person name="Chaudhuri R.R."/>
            <person name="La Ragione R."/>
            <person name="Hildebrand F."/>
            <person name="Pallen M.J."/>
        </authorList>
    </citation>
    <scope>NUCLEOTIDE SEQUENCE</scope>
    <source>
        <strain evidence="7">Gambia16-930</strain>
    </source>
</reference>
<evidence type="ECO:0000313" key="8">
    <source>
        <dbReference type="Proteomes" id="UP000824267"/>
    </source>
</evidence>
<keyword evidence="2" id="KW-1003">Cell membrane</keyword>
<dbReference type="Proteomes" id="UP000824267">
    <property type="component" value="Unassembled WGS sequence"/>
</dbReference>
<dbReference type="AlphaFoldDB" id="A0A9D1UHZ9"/>
<feature type="transmembrane region" description="Helical" evidence="6">
    <location>
        <begin position="99"/>
        <end position="117"/>
    </location>
</feature>
<keyword evidence="4 6" id="KW-1133">Transmembrane helix</keyword>
<keyword evidence="5 6" id="KW-0472">Membrane</keyword>
<dbReference type="EMBL" id="DXGG01000237">
    <property type="protein sequence ID" value="HIW88108.1"/>
    <property type="molecule type" value="Genomic_DNA"/>
</dbReference>
<dbReference type="PANTHER" id="PTHR30250">
    <property type="entry name" value="PST FAMILY PREDICTED COLANIC ACID TRANSPORTER"/>
    <property type="match status" value="1"/>
</dbReference>
<feature type="transmembrane region" description="Helical" evidence="6">
    <location>
        <begin position="32"/>
        <end position="54"/>
    </location>
</feature>
<feature type="non-terminal residue" evidence="7">
    <location>
        <position position="308"/>
    </location>
</feature>
<comment type="subcellular location">
    <subcellularLocation>
        <location evidence="1">Cell membrane</location>
        <topology evidence="1">Multi-pass membrane protein</topology>
    </subcellularLocation>
</comment>
<evidence type="ECO:0000256" key="1">
    <source>
        <dbReference type="ARBA" id="ARBA00004651"/>
    </source>
</evidence>
<evidence type="ECO:0000256" key="5">
    <source>
        <dbReference type="ARBA" id="ARBA00023136"/>
    </source>
</evidence>
<organism evidence="7 8">
    <name type="scientific">Candidatus Onthomorpha intestinigallinarum</name>
    <dbReference type="NCBI Taxonomy" id="2840880"/>
    <lineage>
        <taxon>Bacteria</taxon>
        <taxon>Pseudomonadati</taxon>
        <taxon>Bacteroidota</taxon>
        <taxon>Bacteroidia</taxon>
        <taxon>Bacteroidales</taxon>
        <taxon>Candidatus Onthomorpha</taxon>
    </lineage>
</organism>